<dbReference type="Proteomes" id="UP000694415">
    <property type="component" value="Unplaced"/>
</dbReference>
<organism evidence="2 3">
    <name type="scientific">Mus spicilegus</name>
    <name type="common">Mound-building mouse</name>
    <dbReference type="NCBI Taxonomy" id="10103"/>
    <lineage>
        <taxon>Eukaryota</taxon>
        <taxon>Metazoa</taxon>
        <taxon>Chordata</taxon>
        <taxon>Craniata</taxon>
        <taxon>Vertebrata</taxon>
        <taxon>Euteleostomi</taxon>
        <taxon>Mammalia</taxon>
        <taxon>Eutheria</taxon>
        <taxon>Euarchontoglires</taxon>
        <taxon>Glires</taxon>
        <taxon>Rodentia</taxon>
        <taxon>Myomorpha</taxon>
        <taxon>Muroidea</taxon>
        <taxon>Muridae</taxon>
        <taxon>Murinae</taxon>
        <taxon>Mus</taxon>
        <taxon>Mus</taxon>
    </lineage>
</organism>
<evidence type="ECO:0000256" key="1">
    <source>
        <dbReference type="SAM" id="MobiDB-lite"/>
    </source>
</evidence>
<protein>
    <submittedName>
        <fullName evidence="2">Uncharacterized protein</fullName>
    </submittedName>
</protein>
<dbReference type="AlphaFoldDB" id="A0A8C6HBB8"/>
<name>A0A8C6HBB8_MUSSI</name>
<keyword evidence="3" id="KW-1185">Reference proteome</keyword>
<evidence type="ECO:0000313" key="2">
    <source>
        <dbReference type="Ensembl" id="ENSMSIP00000018687.1"/>
    </source>
</evidence>
<proteinExistence type="predicted"/>
<evidence type="ECO:0000313" key="3">
    <source>
        <dbReference type="Proteomes" id="UP000694415"/>
    </source>
</evidence>
<reference evidence="2" key="1">
    <citation type="submission" date="2025-08" db="UniProtKB">
        <authorList>
            <consortium name="Ensembl"/>
        </authorList>
    </citation>
    <scope>IDENTIFICATION</scope>
</reference>
<feature type="region of interest" description="Disordered" evidence="1">
    <location>
        <begin position="92"/>
        <end position="112"/>
    </location>
</feature>
<dbReference type="GeneTree" id="ENSGT00900000143790"/>
<dbReference type="Ensembl" id="ENSMSIT00000023614.1">
    <property type="protein sequence ID" value="ENSMSIP00000018687.1"/>
    <property type="gene ID" value="ENSMSIG00000015920.1"/>
</dbReference>
<accession>A0A8C6HBB8</accession>
<sequence length="137" mass="15480">MGKELPFYLSPYPVDFWTNASFSDEEHEDAALSNSHLGRNAMVPPQGRSGPGSWILRSVRDPSFAPWSWIYHQFRIAWLRCVVRMDGRAPQVQTGQSRLPAKATTNATGSDQENNGGHCHLALWFLHSNSGWWVLDL</sequence>
<reference evidence="2" key="2">
    <citation type="submission" date="2025-09" db="UniProtKB">
        <authorList>
            <consortium name="Ensembl"/>
        </authorList>
    </citation>
    <scope>IDENTIFICATION</scope>
</reference>